<dbReference type="PANTHER" id="PTHR47999:SF113">
    <property type="entry name" value="TRANSCRIPTION FACTOR MYB12-LIKE"/>
    <property type="match status" value="1"/>
</dbReference>
<feature type="domain" description="HTH myb-type" evidence="8">
    <location>
        <begin position="174"/>
        <end position="226"/>
    </location>
</feature>
<dbReference type="InterPro" id="IPR015495">
    <property type="entry name" value="Myb_TF_plants"/>
</dbReference>
<evidence type="ECO:0000259" key="7">
    <source>
        <dbReference type="PROSITE" id="PS50090"/>
    </source>
</evidence>
<dbReference type="SUPFAM" id="SSF46689">
    <property type="entry name" value="Homeodomain-like"/>
    <property type="match status" value="1"/>
</dbReference>
<evidence type="ECO:0000259" key="8">
    <source>
        <dbReference type="PROSITE" id="PS51294"/>
    </source>
</evidence>
<dbReference type="InterPro" id="IPR009057">
    <property type="entry name" value="Homeodomain-like_sf"/>
</dbReference>
<dbReference type="Proteomes" id="UP000323506">
    <property type="component" value="Chromosome D11"/>
</dbReference>
<dbReference type="Gene3D" id="1.10.10.60">
    <property type="entry name" value="Homeodomain-like"/>
    <property type="match status" value="2"/>
</dbReference>
<dbReference type="SMART" id="SM00717">
    <property type="entry name" value="SANT"/>
    <property type="match status" value="2"/>
</dbReference>
<evidence type="ECO:0000256" key="4">
    <source>
        <dbReference type="ARBA" id="ARBA00023163"/>
    </source>
</evidence>
<proteinExistence type="predicted"/>
<sequence>MYSSIFQKDSGGFESPVQEKALDALIAFLKAADVDAGRGSFDAEQDSSELLAGGRYEAIAGSDGLRSVHVQAIALLQIGDGGCGFRGGEGIHVPGFYQDDVEKNFFAYGSVEAWLQFHFARVVNFYGRKGILPSQQRKRQTLSKGLSYLHFGADIHPWREVEVADMGRAPCCEKVGLKKGRWTAEEDEILTKYIQTHGEGSWRLLPKNAGLLRCGKSCRLRWINYLRADLKRGNFTGEEDELIIKLHQSLGNRWYLIASHLPGRTDNEIKNYWNSNLSTKTYCFRRLSNQSLPVILNVTGRKGMKDNRGHSTKKENNGNSSSNKPMEVFIDEVVPFPSTPSLEKETFPSAVEDSMHLDPYEEDNERRIGVIPSSCQHTGDGDRYVENSMLCPTATDSVVEKETDIFSLFGSTESSGVLCFDNILDNELLQTNGDSTLSRWGLNQVSVDLENSGDLCPNKSAAINKQVESGDCGTGDLTSYFCTTSCFFDDCEVNNILDWDWERNELWDEKECIMPSWLWELDYNDKDDRLTLENNDLELHGSAVA</sequence>
<evidence type="ECO:0000256" key="2">
    <source>
        <dbReference type="ARBA" id="ARBA00023015"/>
    </source>
</evidence>
<feature type="domain" description="HTH myb-type" evidence="8">
    <location>
        <begin position="227"/>
        <end position="281"/>
    </location>
</feature>
<dbReference type="PROSITE" id="PS51294">
    <property type="entry name" value="HTH_MYB"/>
    <property type="match status" value="2"/>
</dbReference>
<gene>
    <name evidence="9" type="ORF">ES288_D11G128200v1</name>
</gene>
<keyword evidence="4" id="KW-0804">Transcription</keyword>
<feature type="region of interest" description="Disordered" evidence="6">
    <location>
        <begin position="301"/>
        <end position="325"/>
    </location>
</feature>
<dbReference type="AlphaFoldDB" id="A0A5D2AK15"/>
<evidence type="ECO:0000256" key="3">
    <source>
        <dbReference type="ARBA" id="ARBA00023125"/>
    </source>
</evidence>
<dbReference type="CDD" id="cd00167">
    <property type="entry name" value="SANT"/>
    <property type="match status" value="2"/>
</dbReference>
<dbReference type="GO" id="GO:0005634">
    <property type="term" value="C:nucleus"/>
    <property type="evidence" value="ECO:0007669"/>
    <property type="project" value="UniProtKB-SubCell"/>
</dbReference>
<evidence type="ECO:0000256" key="1">
    <source>
        <dbReference type="ARBA" id="ARBA00004123"/>
    </source>
</evidence>
<protein>
    <recommendedName>
        <fullName evidence="11">Myb-like transcription factor 2</fullName>
    </recommendedName>
</protein>
<dbReference type="InterPro" id="IPR001005">
    <property type="entry name" value="SANT/Myb"/>
</dbReference>
<organism evidence="9 10">
    <name type="scientific">Gossypium darwinii</name>
    <name type="common">Darwin's cotton</name>
    <name type="synonym">Gossypium barbadense var. darwinii</name>
    <dbReference type="NCBI Taxonomy" id="34276"/>
    <lineage>
        <taxon>Eukaryota</taxon>
        <taxon>Viridiplantae</taxon>
        <taxon>Streptophyta</taxon>
        <taxon>Embryophyta</taxon>
        <taxon>Tracheophyta</taxon>
        <taxon>Spermatophyta</taxon>
        <taxon>Magnoliopsida</taxon>
        <taxon>eudicotyledons</taxon>
        <taxon>Gunneridae</taxon>
        <taxon>Pentapetalae</taxon>
        <taxon>rosids</taxon>
        <taxon>malvids</taxon>
        <taxon>Malvales</taxon>
        <taxon>Malvaceae</taxon>
        <taxon>Malvoideae</taxon>
        <taxon>Gossypium</taxon>
    </lineage>
</organism>
<reference evidence="9 10" key="1">
    <citation type="submission" date="2019-06" db="EMBL/GenBank/DDBJ databases">
        <title>WGS assembly of Gossypium darwinii.</title>
        <authorList>
            <person name="Chen Z.J."/>
            <person name="Sreedasyam A."/>
            <person name="Ando A."/>
            <person name="Song Q."/>
            <person name="De L."/>
            <person name="Hulse-Kemp A."/>
            <person name="Ding M."/>
            <person name="Ye W."/>
            <person name="Kirkbride R."/>
            <person name="Jenkins J."/>
            <person name="Plott C."/>
            <person name="Lovell J."/>
            <person name="Lin Y.-M."/>
            <person name="Vaughn R."/>
            <person name="Liu B."/>
            <person name="Li W."/>
            <person name="Simpson S."/>
            <person name="Scheffler B."/>
            <person name="Saski C."/>
            <person name="Grover C."/>
            <person name="Hu G."/>
            <person name="Conover J."/>
            <person name="Carlson J."/>
            <person name="Shu S."/>
            <person name="Boston L."/>
            <person name="Williams M."/>
            <person name="Peterson D."/>
            <person name="Mcgee K."/>
            <person name="Jones D."/>
            <person name="Wendel J."/>
            <person name="Stelly D."/>
            <person name="Grimwood J."/>
            <person name="Schmutz J."/>
        </authorList>
    </citation>
    <scope>NUCLEOTIDE SEQUENCE [LARGE SCALE GENOMIC DNA]</scope>
    <source>
        <strain evidence="9">1808015.09</strain>
    </source>
</reference>
<feature type="domain" description="Myb-like" evidence="7">
    <location>
        <begin position="174"/>
        <end position="226"/>
    </location>
</feature>
<dbReference type="InterPro" id="IPR017930">
    <property type="entry name" value="Myb_dom"/>
</dbReference>
<dbReference type="PANTHER" id="PTHR47999">
    <property type="entry name" value="TRANSCRIPTION FACTOR MYB8-RELATED-RELATED"/>
    <property type="match status" value="1"/>
</dbReference>
<keyword evidence="10" id="KW-1185">Reference proteome</keyword>
<keyword evidence="2" id="KW-0805">Transcription regulation</keyword>
<feature type="compositionally biased region" description="Basic and acidic residues" evidence="6">
    <location>
        <begin position="303"/>
        <end position="316"/>
    </location>
</feature>
<dbReference type="PROSITE" id="PS50090">
    <property type="entry name" value="MYB_LIKE"/>
    <property type="match status" value="2"/>
</dbReference>
<keyword evidence="5" id="KW-0539">Nucleus</keyword>
<feature type="domain" description="Myb-like" evidence="7">
    <location>
        <begin position="227"/>
        <end position="277"/>
    </location>
</feature>
<evidence type="ECO:0000256" key="5">
    <source>
        <dbReference type="ARBA" id="ARBA00023242"/>
    </source>
</evidence>
<accession>A0A5D2AK15</accession>
<dbReference type="Pfam" id="PF00249">
    <property type="entry name" value="Myb_DNA-binding"/>
    <property type="match status" value="2"/>
</dbReference>
<comment type="subcellular location">
    <subcellularLocation>
        <location evidence="1">Nucleus</location>
    </subcellularLocation>
</comment>
<dbReference type="EMBL" id="CM017711">
    <property type="protein sequence ID" value="TYG44849.1"/>
    <property type="molecule type" value="Genomic_DNA"/>
</dbReference>
<name>A0A5D2AK15_GOSDA</name>
<evidence type="ECO:0000313" key="10">
    <source>
        <dbReference type="Proteomes" id="UP000323506"/>
    </source>
</evidence>
<evidence type="ECO:0000313" key="9">
    <source>
        <dbReference type="EMBL" id="TYG44849.1"/>
    </source>
</evidence>
<dbReference type="GO" id="GO:0003677">
    <property type="term" value="F:DNA binding"/>
    <property type="evidence" value="ECO:0007669"/>
    <property type="project" value="UniProtKB-KW"/>
</dbReference>
<keyword evidence="3" id="KW-0238">DNA-binding</keyword>
<evidence type="ECO:0000256" key="6">
    <source>
        <dbReference type="SAM" id="MobiDB-lite"/>
    </source>
</evidence>
<evidence type="ECO:0008006" key="11">
    <source>
        <dbReference type="Google" id="ProtNLM"/>
    </source>
</evidence>
<dbReference type="FunFam" id="1.10.10.60:FF:000121">
    <property type="entry name" value="Myb transcription factor"/>
    <property type="match status" value="1"/>
</dbReference>